<keyword evidence="2 6" id="KW-0813">Transport</keyword>
<dbReference type="InterPro" id="IPR016339">
    <property type="entry name" value="Hemoglobin_trunc_I"/>
</dbReference>
<dbReference type="EMBL" id="LWAJ01000057">
    <property type="protein sequence ID" value="KZL50950.1"/>
    <property type="molecule type" value="Genomic_DNA"/>
</dbReference>
<protein>
    <recommendedName>
        <fullName evidence="6">Group 1 truncated hemoglobin</fullName>
    </recommendedName>
</protein>
<name>A0A166KDF9_NODSP</name>
<dbReference type="Pfam" id="PF01152">
    <property type="entry name" value="Bac_globin"/>
    <property type="match status" value="1"/>
</dbReference>
<dbReference type="InterPro" id="IPR009050">
    <property type="entry name" value="Globin-like_sf"/>
</dbReference>
<dbReference type="SUPFAM" id="SSF46458">
    <property type="entry name" value="Globin-like"/>
    <property type="match status" value="1"/>
</dbReference>
<dbReference type="GO" id="GO:0005344">
    <property type="term" value="F:oxygen carrier activity"/>
    <property type="evidence" value="ECO:0007669"/>
    <property type="project" value="UniProtKB-UniRule"/>
</dbReference>
<feature type="binding site" description="distal binding residue" evidence="8">
    <location>
        <position position="69"/>
    </location>
    <ligand>
        <name>heme</name>
        <dbReference type="ChEBI" id="CHEBI:30413"/>
    </ligand>
    <ligandPart>
        <name>Fe</name>
        <dbReference type="ChEBI" id="CHEBI:18248"/>
    </ligandPart>
</feature>
<organism evidence="9 10">
    <name type="scientific">Nodularia spumigena CENA596</name>
    <dbReference type="NCBI Taxonomy" id="1819295"/>
    <lineage>
        <taxon>Bacteria</taxon>
        <taxon>Bacillati</taxon>
        <taxon>Cyanobacteriota</taxon>
        <taxon>Cyanophyceae</taxon>
        <taxon>Nostocales</taxon>
        <taxon>Nodulariaceae</taxon>
        <taxon>Nodularia</taxon>
    </lineage>
</organism>
<evidence type="ECO:0000256" key="4">
    <source>
        <dbReference type="ARBA" id="ARBA00022723"/>
    </source>
</evidence>
<dbReference type="Gene3D" id="1.10.490.10">
    <property type="entry name" value="Globins"/>
    <property type="match status" value="1"/>
</dbReference>
<evidence type="ECO:0000313" key="9">
    <source>
        <dbReference type="EMBL" id="KZL50950.1"/>
    </source>
</evidence>
<keyword evidence="3 6" id="KW-0349">Heme</keyword>
<evidence type="ECO:0000256" key="1">
    <source>
        <dbReference type="ARBA" id="ARBA00009660"/>
    </source>
</evidence>
<comment type="cofactor">
    <cofactor evidence="7">
        <name>heme</name>
        <dbReference type="ChEBI" id="CHEBI:30413"/>
    </cofactor>
    <text evidence="7">Binds 1 heme group per subunit.</text>
</comment>
<keyword evidence="6" id="KW-0561">Oxygen transport</keyword>
<evidence type="ECO:0000313" key="10">
    <source>
        <dbReference type="Proteomes" id="UP000076555"/>
    </source>
</evidence>
<dbReference type="RefSeq" id="WP_063871760.1">
    <property type="nucleotide sequence ID" value="NZ_CAWMRI010000057.1"/>
</dbReference>
<dbReference type="OrthoDB" id="9795814at2"/>
<accession>A0A166KDF9</accession>
<comment type="caution">
    <text evidence="9">The sequence shown here is derived from an EMBL/GenBank/DDBJ whole genome shotgun (WGS) entry which is preliminary data.</text>
</comment>
<feature type="binding site" description="distal binding residue" evidence="8">
    <location>
        <position position="45"/>
    </location>
    <ligand>
        <name>heme</name>
        <dbReference type="ChEBI" id="CHEBI:30413"/>
    </ligand>
    <ligandPart>
        <name>Fe</name>
        <dbReference type="ChEBI" id="CHEBI:18248"/>
    </ligandPart>
</feature>
<evidence type="ECO:0000256" key="7">
    <source>
        <dbReference type="PIRSR" id="PIRSR002030-1"/>
    </source>
</evidence>
<reference evidence="9 10" key="1">
    <citation type="submission" date="2016-04" db="EMBL/GenBank/DDBJ databases">
        <title>Draft Genome Assembly of the Bloom-forming Cyanobacterium Nodularia spumigena Strain CENA596 in Shrimp Production Ponds.</title>
        <authorList>
            <person name="Popin R.V."/>
            <person name="Rigonato J."/>
            <person name="Abreu V.A."/>
            <person name="Andreote A.P."/>
            <person name="Silveira S.B."/>
            <person name="Odebrecht C."/>
            <person name="Fiore M.F."/>
        </authorList>
    </citation>
    <scope>NUCLEOTIDE SEQUENCE [LARGE SCALE GENOMIC DNA]</scope>
    <source>
        <strain evidence="9 10">CENA596</strain>
    </source>
</reference>
<sequence length="117" mass="12535">MSLYENIGGQPTIEKVVDAFHNSIMADSSLKGYFAKTDMAKQRAHQIAFFSQIFDGPKQYGGRPMDKTHTGMKLNDQHFDAVSKHLGAAMAAAGVSAENSSAAMAKVSGLKASILNK</sequence>
<keyword evidence="5 6" id="KW-0408">Iron</keyword>
<feature type="binding site" description="proximal binding residue" evidence="7">
    <location>
        <position position="69"/>
    </location>
    <ligand>
        <name>heme</name>
        <dbReference type="ChEBI" id="CHEBI:30413"/>
    </ligand>
    <ligandPart>
        <name>Fe</name>
        <dbReference type="ChEBI" id="CHEBI:18248"/>
    </ligandPart>
</feature>
<keyword evidence="4 6" id="KW-0479">Metal-binding</keyword>
<proteinExistence type="inferred from homology"/>
<dbReference type="GO" id="GO:0046872">
    <property type="term" value="F:metal ion binding"/>
    <property type="evidence" value="ECO:0007669"/>
    <property type="project" value="UniProtKB-UniRule"/>
</dbReference>
<dbReference type="InterPro" id="IPR001486">
    <property type="entry name" value="Hemoglobin_trunc"/>
</dbReference>
<dbReference type="InterPro" id="IPR012292">
    <property type="entry name" value="Globin/Proto"/>
</dbReference>
<evidence type="ECO:0000256" key="8">
    <source>
        <dbReference type="PIRSR" id="PIRSR601486-1"/>
    </source>
</evidence>
<gene>
    <name evidence="9" type="ORF">A2T98_04610</name>
</gene>
<dbReference type="GO" id="GO:0020037">
    <property type="term" value="F:heme binding"/>
    <property type="evidence" value="ECO:0007669"/>
    <property type="project" value="InterPro"/>
</dbReference>
<dbReference type="CDD" id="cd00454">
    <property type="entry name" value="TrHb1_N"/>
    <property type="match status" value="1"/>
</dbReference>
<evidence type="ECO:0000256" key="5">
    <source>
        <dbReference type="ARBA" id="ARBA00023004"/>
    </source>
</evidence>
<evidence type="ECO:0000256" key="3">
    <source>
        <dbReference type="ARBA" id="ARBA00022617"/>
    </source>
</evidence>
<dbReference type="PIRSF" id="PIRSF002030">
    <property type="entry name" value="Globin_Protozoa/Cyanobacteria"/>
    <property type="match status" value="1"/>
</dbReference>
<evidence type="ECO:0000256" key="6">
    <source>
        <dbReference type="PIRNR" id="PIRNR002030"/>
    </source>
</evidence>
<comment type="similarity">
    <text evidence="1 6">Belongs to the truncated hemoglobin family. Group I subfamily.</text>
</comment>
<dbReference type="AlphaFoldDB" id="A0A166KDF9"/>
<dbReference type="GO" id="GO:0019825">
    <property type="term" value="F:oxygen binding"/>
    <property type="evidence" value="ECO:0007669"/>
    <property type="project" value="InterPro"/>
</dbReference>
<evidence type="ECO:0000256" key="2">
    <source>
        <dbReference type="ARBA" id="ARBA00022448"/>
    </source>
</evidence>
<dbReference type="Proteomes" id="UP000076555">
    <property type="component" value="Unassembled WGS sequence"/>
</dbReference>